<comment type="caution">
    <text evidence="2">The sequence shown here is derived from an EMBL/GenBank/DDBJ whole genome shotgun (WGS) entry which is preliminary data.</text>
</comment>
<dbReference type="PANTHER" id="PTHR13504:SF38">
    <property type="entry name" value="FIDO DOMAIN-CONTAINING PROTEIN"/>
    <property type="match status" value="1"/>
</dbReference>
<name>A0A1C7WPC4_9BACT</name>
<dbReference type="RefSeq" id="WP_066390188.1">
    <property type="nucleotide sequence ID" value="NZ_CP035926.1"/>
</dbReference>
<dbReference type="Pfam" id="PF02661">
    <property type="entry name" value="Fic"/>
    <property type="match status" value="1"/>
</dbReference>
<reference evidence="2 3" key="1">
    <citation type="submission" date="2015-10" db="EMBL/GenBank/DDBJ databases">
        <authorList>
            <person name="Rovetto F.F."/>
            <person name="Cocolin L.L."/>
            <person name="Illeghems K.K."/>
            <person name="Van Nieuwerbuegh F.F."/>
            <person name="Houf K.K."/>
        </authorList>
    </citation>
    <scope>NUCLEOTIDE SEQUENCE [LARGE SCALE GENOMIC DNA]</scope>
    <source>
        <strain evidence="2 3">LMG 24486</strain>
    </source>
</reference>
<dbReference type="SUPFAM" id="SSF140931">
    <property type="entry name" value="Fic-like"/>
    <property type="match status" value="1"/>
</dbReference>
<evidence type="ECO:0000313" key="3">
    <source>
        <dbReference type="Proteomes" id="UP000092987"/>
    </source>
</evidence>
<evidence type="ECO:0000259" key="1">
    <source>
        <dbReference type="PROSITE" id="PS51459"/>
    </source>
</evidence>
<evidence type="ECO:0000313" key="2">
    <source>
        <dbReference type="EMBL" id="OCL95601.1"/>
    </source>
</evidence>
<dbReference type="InterPro" id="IPR036597">
    <property type="entry name" value="Fido-like_dom_sf"/>
</dbReference>
<proteinExistence type="predicted"/>
<feature type="domain" description="Fido" evidence="1">
    <location>
        <begin position="95"/>
        <end position="232"/>
    </location>
</feature>
<dbReference type="Gene3D" id="1.10.3290.10">
    <property type="entry name" value="Fido-like domain"/>
    <property type="match status" value="1"/>
</dbReference>
<gene>
    <name evidence="2" type="ORF">AA347_01074</name>
</gene>
<keyword evidence="3" id="KW-1185">Reference proteome</keyword>
<dbReference type="InterPro" id="IPR040198">
    <property type="entry name" value="Fido_containing"/>
</dbReference>
<dbReference type="PANTHER" id="PTHR13504">
    <property type="entry name" value="FIDO DOMAIN-CONTAINING PROTEIN DDB_G0283145"/>
    <property type="match status" value="1"/>
</dbReference>
<protein>
    <submittedName>
        <fullName evidence="2">Fic/DOC family protein</fullName>
    </submittedName>
</protein>
<dbReference type="InterPro" id="IPR003812">
    <property type="entry name" value="Fido"/>
</dbReference>
<accession>A0A1C7WPC4</accession>
<dbReference type="Proteomes" id="UP000092987">
    <property type="component" value="Unassembled WGS sequence"/>
</dbReference>
<organism evidence="2 3">
    <name type="scientific">Aliarcobacter thereius LMG 24486</name>
    <dbReference type="NCBI Taxonomy" id="1032240"/>
    <lineage>
        <taxon>Bacteria</taxon>
        <taxon>Pseudomonadati</taxon>
        <taxon>Campylobacterota</taxon>
        <taxon>Epsilonproteobacteria</taxon>
        <taxon>Campylobacterales</taxon>
        <taxon>Arcobacteraceae</taxon>
        <taxon>Aliarcobacter</taxon>
    </lineage>
</organism>
<sequence>MQKEDFRKLDELKSKLDSFRPLSSSIVKNLHEDLLIRWTYHSNAIEGNTLTLKETKVALEGITIGGKTLREHFEAINHKDAILFIEELAQKENILSEYSIKQIHSLILKNIDDENKGKYRTTNVIISGAEHKPPRNFEVQSQMQEFIKEYEEKRSKLHPIELASFVHIEFVKIHPFIDGNGRASRLLMNLELIKAGFPPVVIELEDRLDYYKALDIAHTTKNYKPFLELMKKVVEKSFEPYFYVLDF</sequence>
<dbReference type="PROSITE" id="PS51459">
    <property type="entry name" value="FIDO"/>
    <property type="match status" value="1"/>
</dbReference>
<dbReference type="EMBL" id="LLKQ01000001">
    <property type="protein sequence ID" value="OCL95601.1"/>
    <property type="molecule type" value="Genomic_DNA"/>
</dbReference>